<dbReference type="InterPro" id="IPR038461">
    <property type="entry name" value="Schlafen_AlbA_2_dom_sf"/>
</dbReference>
<gene>
    <name evidence="2" type="ORF">P7H47_00920</name>
</gene>
<organism evidence="2 3">
    <name type="scientific">Enterococcus cecorum</name>
    <dbReference type="NCBI Taxonomy" id="44008"/>
    <lineage>
        <taxon>Bacteria</taxon>
        <taxon>Bacillati</taxon>
        <taxon>Bacillota</taxon>
        <taxon>Bacilli</taxon>
        <taxon>Lactobacillales</taxon>
        <taxon>Enterococcaceae</taxon>
        <taxon>Enterococcus</taxon>
    </lineage>
</organism>
<feature type="domain" description="Schlafen AlbA-2" evidence="1">
    <location>
        <begin position="6"/>
        <end position="48"/>
    </location>
</feature>
<protein>
    <submittedName>
        <fullName evidence="2">ATP-binding protein</fullName>
    </submittedName>
</protein>
<dbReference type="InterPro" id="IPR007421">
    <property type="entry name" value="Schlafen_AlbA_2_dom"/>
</dbReference>
<reference evidence="2" key="1">
    <citation type="submission" date="2023-03" db="EMBL/GenBank/DDBJ databases">
        <authorList>
            <person name="Shen W."/>
            <person name="Cai J."/>
        </authorList>
    </citation>
    <scope>NUCLEOTIDE SEQUENCE</scope>
    <source>
        <strain evidence="2">B245-2</strain>
    </source>
</reference>
<sequence>MTELNEGYNIEYKEAGPKKPNHLKAEIVSFLNSDTGGTIYLGASDDGIPECI</sequence>
<dbReference type="Pfam" id="PF04326">
    <property type="entry name" value="SLFN_AlbA_2"/>
    <property type="match status" value="1"/>
</dbReference>
<dbReference type="RefSeq" id="WP_311897095.1">
    <property type="nucleotide sequence ID" value="NZ_CP184653.1"/>
</dbReference>
<evidence type="ECO:0000313" key="3">
    <source>
        <dbReference type="Proteomes" id="UP001255696"/>
    </source>
</evidence>
<evidence type="ECO:0000259" key="1">
    <source>
        <dbReference type="Pfam" id="PF04326"/>
    </source>
</evidence>
<keyword evidence="2" id="KW-0547">Nucleotide-binding</keyword>
<dbReference type="GO" id="GO:0005524">
    <property type="term" value="F:ATP binding"/>
    <property type="evidence" value="ECO:0007669"/>
    <property type="project" value="UniProtKB-KW"/>
</dbReference>
<name>A0AAW8TK57_9ENTE</name>
<evidence type="ECO:0000313" key="2">
    <source>
        <dbReference type="EMBL" id="MDT2795836.1"/>
    </source>
</evidence>
<dbReference type="EMBL" id="JARQBI010000001">
    <property type="protein sequence ID" value="MDT2795836.1"/>
    <property type="molecule type" value="Genomic_DNA"/>
</dbReference>
<accession>A0AAW8TK57</accession>
<keyword evidence="2" id="KW-0067">ATP-binding</keyword>
<dbReference type="Gene3D" id="3.30.950.30">
    <property type="entry name" value="Schlafen, AAA domain"/>
    <property type="match status" value="1"/>
</dbReference>
<comment type="caution">
    <text evidence="2">The sequence shown here is derived from an EMBL/GenBank/DDBJ whole genome shotgun (WGS) entry which is preliminary data.</text>
</comment>
<proteinExistence type="predicted"/>
<dbReference type="AlphaFoldDB" id="A0AAW8TK57"/>
<dbReference type="Proteomes" id="UP001255696">
    <property type="component" value="Unassembled WGS sequence"/>
</dbReference>